<dbReference type="Gene3D" id="1.10.10.1020">
    <property type="entry name" value="RecBCD complex, subunit RecD, N-terminal domain"/>
    <property type="match status" value="1"/>
</dbReference>
<dbReference type="InterPro" id="IPR027417">
    <property type="entry name" value="P-loop_NTPase"/>
</dbReference>
<keyword evidence="4 13" id="KW-0378">Hydrolase</keyword>
<dbReference type="CDD" id="cd17933">
    <property type="entry name" value="DEXSc_RecD-like"/>
    <property type="match status" value="1"/>
</dbReference>
<accession>A0A7C2XPP2</accession>
<evidence type="ECO:0000256" key="6">
    <source>
        <dbReference type="ARBA" id="ARBA00022839"/>
    </source>
</evidence>
<dbReference type="CDD" id="cd18809">
    <property type="entry name" value="SF1_C_RecD"/>
    <property type="match status" value="1"/>
</dbReference>
<dbReference type="NCBIfam" id="TIGR01447">
    <property type="entry name" value="recD"/>
    <property type="match status" value="1"/>
</dbReference>
<protein>
    <submittedName>
        <fullName evidence="13">Exodeoxyribonuclease V subunit alpha</fullName>
        <ecNumber evidence="13">3.1.11.5</ecNumber>
    </submittedName>
</protein>
<dbReference type="Pfam" id="PF13245">
    <property type="entry name" value="AAA_19"/>
    <property type="match status" value="1"/>
</dbReference>
<dbReference type="InterPro" id="IPR049550">
    <property type="entry name" value="RecD_N"/>
</dbReference>
<dbReference type="PANTHER" id="PTHR43788:SF6">
    <property type="entry name" value="DNA HELICASE B"/>
    <property type="match status" value="1"/>
</dbReference>
<name>A0A7C2XPP2_9BACT</name>
<keyword evidence="6" id="KW-0269">Exonuclease</keyword>
<dbReference type="Proteomes" id="UP000885986">
    <property type="component" value="Unassembled WGS sequence"/>
</dbReference>
<dbReference type="GO" id="GO:0006302">
    <property type="term" value="P:double-strand break repair"/>
    <property type="evidence" value="ECO:0007669"/>
    <property type="project" value="InterPro"/>
</dbReference>
<dbReference type="Pfam" id="PF21185">
    <property type="entry name" value="RecD_N"/>
    <property type="match status" value="1"/>
</dbReference>
<dbReference type="GO" id="GO:0005524">
    <property type="term" value="F:ATP binding"/>
    <property type="evidence" value="ECO:0007669"/>
    <property type="project" value="UniProtKB-KW"/>
</dbReference>
<dbReference type="InterPro" id="IPR027785">
    <property type="entry name" value="UvrD-like_helicase_C"/>
</dbReference>
<keyword evidence="1" id="KW-0540">Nuclease</keyword>
<evidence type="ECO:0000256" key="9">
    <source>
        <dbReference type="ARBA" id="ARBA00023204"/>
    </source>
</evidence>
<dbReference type="GO" id="GO:0008854">
    <property type="term" value="F:exodeoxyribonuclease V activity"/>
    <property type="evidence" value="ECO:0007669"/>
    <property type="project" value="UniProtKB-EC"/>
</dbReference>
<comment type="caution">
    <text evidence="13">The sequence shown here is derived from an EMBL/GenBank/DDBJ whole genome shotgun (WGS) entry which is preliminary data.</text>
</comment>
<dbReference type="Gene3D" id="3.40.50.300">
    <property type="entry name" value="P-loop containing nucleotide triphosphate hydrolases"/>
    <property type="match status" value="3"/>
</dbReference>
<keyword evidence="8" id="KW-0238">DNA-binding</keyword>
<dbReference type="PANTHER" id="PTHR43788">
    <property type="entry name" value="DNA2/NAM7 HELICASE FAMILY MEMBER"/>
    <property type="match status" value="1"/>
</dbReference>
<sequence length="607" mass="65610">MNSAMDHLLSCWVREGILGEFDRHWLELLARLDPQASPAVLLAGALARAAIDQGHLCLELERLVTRDLPKPEKADPFTFPAVQELRAELCRSPLVACPDQRQQAADLNSITPLVLEENRLYLRRYQQYEAGLAAAIRKRAATKGLEVEPKQLATSLNALAAAAVLTLAPDQQRAITAALVHRLSVISGGPGTGKTTIIFFILAMGRLLAAEQGQPPPRTLLLAPTGKAAARLGEAVGEKIARLQTTIPADSPWARIIADLPQGAMTIHRALGYQTETPTIFRHRADNPLAVDLVVVDEASMVDVALMSKLFAAVPAGARLILLGDKDQLASVEAGSILGDICTATADGKGNGELADCVITLKRGFRFDSRRGIGALTGAINAGDSAAALRILDHDPAGEVARAEPVSLEQDREFQDLLVTGFGPCLRATSPDEALARLNDFRLLCPHRRGEAGVEGLNFFCRRLLAATGLLQPTGEWYRGRPIMITANDYGLNLFNGDLGVIWESPEDDHQLRAFFALGGTVRRLLPSRLPRHETAFAMTIHKSQGSEFEQVAVILPRDSSPILTRELLYTAVSRARGRVKIFGSQAVITTAINRKVERASGLGARL</sequence>
<dbReference type="EC" id="3.1.11.5" evidence="13"/>
<dbReference type="AlphaFoldDB" id="A0A7C2XPP2"/>
<evidence type="ECO:0000256" key="4">
    <source>
        <dbReference type="ARBA" id="ARBA00022801"/>
    </source>
</evidence>
<evidence type="ECO:0000256" key="1">
    <source>
        <dbReference type="ARBA" id="ARBA00022722"/>
    </source>
</evidence>
<feature type="domain" description="UvrD-like helicase C-terminal" evidence="11">
    <location>
        <begin position="536"/>
        <end position="580"/>
    </location>
</feature>
<evidence type="ECO:0000313" key="13">
    <source>
        <dbReference type="EMBL" id="HET98516.1"/>
    </source>
</evidence>
<dbReference type="GO" id="GO:0006310">
    <property type="term" value="P:DNA recombination"/>
    <property type="evidence" value="ECO:0007669"/>
    <property type="project" value="InterPro"/>
</dbReference>
<evidence type="ECO:0000256" key="5">
    <source>
        <dbReference type="ARBA" id="ARBA00022806"/>
    </source>
</evidence>
<keyword evidence="2" id="KW-0547">Nucleotide-binding</keyword>
<evidence type="ECO:0000259" key="11">
    <source>
        <dbReference type="Pfam" id="PF13538"/>
    </source>
</evidence>
<keyword evidence="7" id="KW-0067">ATP-binding</keyword>
<gene>
    <name evidence="13" type="primary">recD</name>
    <name evidence="13" type="ORF">ENN98_07505</name>
</gene>
<evidence type="ECO:0000256" key="8">
    <source>
        <dbReference type="ARBA" id="ARBA00023125"/>
    </source>
</evidence>
<dbReference type="HAMAP" id="MF_01487">
    <property type="entry name" value="RecD"/>
    <property type="match status" value="1"/>
</dbReference>
<organism evidence="13">
    <name type="scientific">Desulfurivibrio alkaliphilus</name>
    <dbReference type="NCBI Taxonomy" id="427923"/>
    <lineage>
        <taxon>Bacteria</taxon>
        <taxon>Pseudomonadati</taxon>
        <taxon>Thermodesulfobacteriota</taxon>
        <taxon>Desulfobulbia</taxon>
        <taxon>Desulfobulbales</taxon>
        <taxon>Desulfobulbaceae</taxon>
        <taxon>Desulfurivibrio</taxon>
    </lineage>
</organism>
<evidence type="ECO:0000256" key="7">
    <source>
        <dbReference type="ARBA" id="ARBA00022840"/>
    </source>
</evidence>
<dbReference type="EMBL" id="DSDS01000168">
    <property type="protein sequence ID" value="HET98516.1"/>
    <property type="molecule type" value="Genomic_DNA"/>
</dbReference>
<proteinExistence type="inferred from homology"/>
<keyword evidence="5" id="KW-0347">Helicase</keyword>
<keyword evidence="9" id="KW-0234">DNA repair</keyword>
<dbReference type="GO" id="GO:0017116">
    <property type="term" value="F:single-stranded DNA helicase activity"/>
    <property type="evidence" value="ECO:0007669"/>
    <property type="project" value="TreeGrafter"/>
</dbReference>
<dbReference type="Pfam" id="PF13538">
    <property type="entry name" value="UvrD_C_2"/>
    <property type="match status" value="1"/>
</dbReference>
<evidence type="ECO:0000259" key="12">
    <source>
        <dbReference type="Pfam" id="PF21185"/>
    </source>
</evidence>
<dbReference type="InterPro" id="IPR041851">
    <property type="entry name" value="RecD_N_sf"/>
</dbReference>
<feature type="domain" description="RecBCD enzyme subunit RecD N-terminal" evidence="12">
    <location>
        <begin position="15"/>
        <end position="121"/>
    </location>
</feature>
<keyword evidence="3" id="KW-0227">DNA damage</keyword>
<dbReference type="GO" id="GO:0003677">
    <property type="term" value="F:DNA binding"/>
    <property type="evidence" value="ECO:0007669"/>
    <property type="project" value="UniProtKB-KW"/>
</dbReference>
<evidence type="ECO:0000256" key="3">
    <source>
        <dbReference type="ARBA" id="ARBA00022763"/>
    </source>
</evidence>
<reference evidence="13" key="1">
    <citation type="journal article" date="2020" name="mSystems">
        <title>Genome- and Community-Level Interaction Insights into Carbon Utilization and Element Cycling Functions of Hydrothermarchaeota in Hydrothermal Sediment.</title>
        <authorList>
            <person name="Zhou Z."/>
            <person name="Liu Y."/>
            <person name="Xu W."/>
            <person name="Pan J."/>
            <person name="Luo Z.H."/>
            <person name="Li M."/>
        </authorList>
    </citation>
    <scope>NUCLEOTIDE SEQUENCE [LARGE SCALE GENOMIC DNA]</scope>
    <source>
        <strain evidence="13">SpSt-1224</strain>
    </source>
</reference>
<dbReference type="SUPFAM" id="SSF52540">
    <property type="entry name" value="P-loop containing nucleoside triphosphate hydrolases"/>
    <property type="match status" value="2"/>
</dbReference>
<dbReference type="GO" id="GO:0009338">
    <property type="term" value="C:exodeoxyribonuclease V complex"/>
    <property type="evidence" value="ECO:0007669"/>
    <property type="project" value="InterPro"/>
</dbReference>
<dbReference type="InterPro" id="IPR050534">
    <property type="entry name" value="Coronavir_polyprotein_1ab"/>
</dbReference>
<evidence type="ECO:0000256" key="2">
    <source>
        <dbReference type="ARBA" id="ARBA00022741"/>
    </source>
</evidence>
<evidence type="ECO:0000256" key="10">
    <source>
        <dbReference type="ARBA" id="ARBA00023235"/>
    </source>
</evidence>
<keyword evidence="10" id="KW-0413">Isomerase</keyword>
<dbReference type="InterPro" id="IPR006344">
    <property type="entry name" value="RecD"/>
</dbReference>